<evidence type="ECO:0000313" key="1">
    <source>
        <dbReference type="EMBL" id="KAK4218277.1"/>
    </source>
</evidence>
<dbReference type="Proteomes" id="UP001301769">
    <property type="component" value="Unassembled WGS sequence"/>
</dbReference>
<dbReference type="EMBL" id="MU858054">
    <property type="protein sequence ID" value="KAK4218277.1"/>
    <property type="molecule type" value="Genomic_DNA"/>
</dbReference>
<dbReference type="AlphaFoldDB" id="A0AAN6YLA0"/>
<evidence type="ECO:0000313" key="2">
    <source>
        <dbReference type="Proteomes" id="UP001301769"/>
    </source>
</evidence>
<reference evidence="1" key="2">
    <citation type="submission" date="2023-05" db="EMBL/GenBank/DDBJ databases">
        <authorList>
            <consortium name="Lawrence Berkeley National Laboratory"/>
            <person name="Steindorff A."/>
            <person name="Hensen N."/>
            <person name="Bonometti L."/>
            <person name="Westerberg I."/>
            <person name="Brannstrom I.O."/>
            <person name="Guillou S."/>
            <person name="Cros-Aarteil S."/>
            <person name="Calhoun S."/>
            <person name="Haridas S."/>
            <person name="Kuo A."/>
            <person name="Mondo S."/>
            <person name="Pangilinan J."/>
            <person name="Riley R."/>
            <person name="Labutti K."/>
            <person name="Andreopoulos B."/>
            <person name="Lipzen A."/>
            <person name="Chen C."/>
            <person name="Yanf M."/>
            <person name="Daum C."/>
            <person name="Ng V."/>
            <person name="Clum A."/>
            <person name="Ohm R."/>
            <person name="Martin F."/>
            <person name="Silar P."/>
            <person name="Natvig D."/>
            <person name="Lalanne C."/>
            <person name="Gautier V."/>
            <person name="Ament-Velasquez S.L."/>
            <person name="Kruys A."/>
            <person name="Hutchinson M.I."/>
            <person name="Powell A.J."/>
            <person name="Barry K."/>
            <person name="Miller A.N."/>
            <person name="Grigoriev I.V."/>
            <person name="Debuchy R."/>
            <person name="Gladieux P."/>
            <person name="Thoren M.H."/>
            <person name="Johannesson H."/>
        </authorList>
    </citation>
    <scope>NUCLEOTIDE SEQUENCE</scope>
    <source>
        <strain evidence="1">PSN293</strain>
    </source>
</reference>
<reference evidence="1" key="1">
    <citation type="journal article" date="2023" name="Mol. Phylogenet. Evol.">
        <title>Genome-scale phylogeny and comparative genomics of the fungal order Sordariales.</title>
        <authorList>
            <person name="Hensen N."/>
            <person name="Bonometti L."/>
            <person name="Westerberg I."/>
            <person name="Brannstrom I.O."/>
            <person name="Guillou S."/>
            <person name="Cros-Aarteil S."/>
            <person name="Calhoun S."/>
            <person name="Haridas S."/>
            <person name="Kuo A."/>
            <person name="Mondo S."/>
            <person name="Pangilinan J."/>
            <person name="Riley R."/>
            <person name="LaButti K."/>
            <person name="Andreopoulos B."/>
            <person name="Lipzen A."/>
            <person name="Chen C."/>
            <person name="Yan M."/>
            <person name="Daum C."/>
            <person name="Ng V."/>
            <person name="Clum A."/>
            <person name="Steindorff A."/>
            <person name="Ohm R.A."/>
            <person name="Martin F."/>
            <person name="Silar P."/>
            <person name="Natvig D.O."/>
            <person name="Lalanne C."/>
            <person name="Gautier V."/>
            <person name="Ament-Velasquez S.L."/>
            <person name="Kruys A."/>
            <person name="Hutchinson M.I."/>
            <person name="Powell A.J."/>
            <person name="Barry K."/>
            <person name="Miller A.N."/>
            <person name="Grigoriev I.V."/>
            <person name="Debuchy R."/>
            <person name="Gladieux P."/>
            <person name="Hiltunen Thoren M."/>
            <person name="Johannesson H."/>
        </authorList>
    </citation>
    <scope>NUCLEOTIDE SEQUENCE</scope>
    <source>
        <strain evidence="1">PSN293</strain>
    </source>
</reference>
<protein>
    <submittedName>
        <fullName evidence="1">Uncharacterized protein</fullName>
    </submittedName>
</protein>
<keyword evidence="2" id="KW-1185">Reference proteome</keyword>
<sequence>MFLRVSEFQPRLYYSTDIFPSVFCSWPQLVSLHISESQDKIFERNSDLDSLAINPGFFVTANRFTAGSGRKAYLSSVYFSFESLPVIKMTDLGVYLVSVKYQYGIMIADLPHTDSLGFYHLRGIGTESRRTCALHSTILLQGSRCHGAQDGCFVSEPSVDLMVTSMQRSLSGRKPILTASVYLGAFFDDKEPHHAEQTQDDGDIFWAIKYQSLSCRGRVTTARSSRSSNS</sequence>
<proteinExistence type="predicted"/>
<organism evidence="1 2">
    <name type="scientific">Rhypophila decipiens</name>
    <dbReference type="NCBI Taxonomy" id="261697"/>
    <lineage>
        <taxon>Eukaryota</taxon>
        <taxon>Fungi</taxon>
        <taxon>Dikarya</taxon>
        <taxon>Ascomycota</taxon>
        <taxon>Pezizomycotina</taxon>
        <taxon>Sordariomycetes</taxon>
        <taxon>Sordariomycetidae</taxon>
        <taxon>Sordariales</taxon>
        <taxon>Naviculisporaceae</taxon>
        <taxon>Rhypophila</taxon>
    </lineage>
</organism>
<gene>
    <name evidence="1" type="ORF">QBC37DRAFT_479051</name>
</gene>
<accession>A0AAN6YLA0</accession>
<name>A0AAN6YLA0_9PEZI</name>
<comment type="caution">
    <text evidence="1">The sequence shown here is derived from an EMBL/GenBank/DDBJ whole genome shotgun (WGS) entry which is preliminary data.</text>
</comment>